<dbReference type="Proteomes" id="UP001163046">
    <property type="component" value="Unassembled WGS sequence"/>
</dbReference>
<reference evidence="2" key="1">
    <citation type="submission" date="2023-01" db="EMBL/GenBank/DDBJ databases">
        <title>Genome assembly of the deep-sea coral Lophelia pertusa.</title>
        <authorList>
            <person name="Herrera S."/>
            <person name="Cordes E."/>
        </authorList>
    </citation>
    <scope>NUCLEOTIDE SEQUENCE</scope>
    <source>
        <strain evidence="2">USNM1676648</strain>
        <tissue evidence="2">Polyp</tissue>
    </source>
</reference>
<protein>
    <submittedName>
        <fullName evidence="2">Uncharacterized protein</fullName>
    </submittedName>
</protein>
<feature type="region of interest" description="Disordered" evidence="1">
    <location>
        <begin position="22"/>
        <end position="289"/>
    </location>
</feature>
<comment type="caution">
    <text evidence="2">The sequence shown here is derived from an EMBL/GenBank/DDBJ whole genome shotgun (WGS) entry which is preliminary data.</text>
</comment>
<evidence type="ECO:0000256" key="1">
    <source>
        <dbReference type="SAM" id="MobiDB-lite"/>
    </source>
</evidence>
<name>A0A9W9YQQ0_9CNID</name>
<dbReference type="AlphaFoldDB" id="A0A9W9YQQ0"/>
<evidence type="ECO:0000313" key="3">
    <source>
        <dbReference type="Proteomes" id="UP001163046"/>
    </source>
</evidence>
<feature type="compositionally biased region" description="Basic and acidic residues" evidence="1">
    <location>
        <begin position="35"/>
        <end position="51"/>
    </location>
</feature>
<feature type="region of interest" description="Disordered" evidence="1">
    <location>
        <begin position="306"/>
        <end position="370"/>
    </location>
</feature>
<gene>
    <name evidence="2" type="ORF">OS493_020691</name>
</gene>
<feature type="compositionally biased region" description="Polar residues" evidence="1">
    <location>
        <begin position="260"/>
        <end position="270"/>
    </location>
</feature>
<accession>A0A9W9YQQ0</accession>
<sequence>MSRKAKPRSMMELCEIFQTRNARIFGERTPPGHQESPKDDCTPPSKKHEEQPNVPCTFPSKNHQEQPKVRCTHPYKNHQEQPKVNRTSPSKNYQEQPKVNRTSPSKKHKKQQKVSCSYPSKKHQEQPKVPRISPSKKHQEQPKVPRISPSKKHQEQPKAPRISPSKKHQEQPKVPRTSPSKKYRDQPNSPCTLPSRKHQEQPKVPRNLPSKNSRENRSSFDNSKTATGHLPAIDKRQIGRSRRATQRQVSQCTRPKRRPQQANRVTVARQTDTEEKTGRNEAGVSNNETIIRRPLARVITAVHRTRCDQVPVPPRKTTQRNGPSGRHLALQTALKQREEHENKQGTVGHQIATKQQQQKARDDNMKPSSRNVASTLNQAMPERRRVACQHQTDDAQYTNRRKGVCYMPDPAQQHLTFIRVLRKRF</sequence>
<feature type="compositionally biased region" description="Polar residues" evidence="1">
    <location>
        <begin position="84"/>
        <end position="103"/>
    </location>
</feature>
<evidence type="ECO:0000313" key="2">
    <source>
        <dbReference type="EMBL" id="KAJ7358854.1"/>
    </source>
</evidence>
<dbReference type="EMBL" id="MU827314">
    <property type="protein sequence ID" value="KAJ7358854.1"/>
    <property type="molecule type" value="Genomic_DNA"/>
</dbReference>
<keyword evidence="3" id="KW-1185">Reference proteome</keyword>
<proteinExistence type="predicted"/>
<feature type="compositionally biased region" description="Polar residues" evidence="1">
    <location>
        <begin position="344"/>
        <end position="358"/>
    </location>
</feature>
<organism evidence="2 3">
    <name type="scientific">Desmophyllum pertusum</name>
    <dbReference type="NCBI Taxonomy" id="174260"/>
    <lineage>
        <taxon>Eukaryota</taxon>
        <taxon>Metazoa</taxon>
        <taxon>Cnidaria</taxon>
        <taxon>Anthozoa</taxon>
        <taxon>Hexacorallia</taxon>
        <taxon>Scleractinia</taxon>
        <taxon>Caryophylliina</taxon>
        <taxon>Caryophylliidae</taxon>
        <taxon>Desmophyllum</taxon>
    </lineage>
</organism>